<dbReference type="NCBIfam" id="TIGR00254">
    <property type="entry name" value="GGDEF"/>
    <property type="match status" value="1"/>
</dbReference>
<dbReference type="PANTHER" id="PTHR45228">
    <property type="entry name" value="CYCLIC DI-GMP PHOSPHODIESTERASE TM_0186-RELATED"/>
    <property type="match status" value="1"/>
</dbReference>
<dbReference type="OrthoDB" id="353812at2"/>
<dbReference type="GO" id="GO:0000160">
    <property type="term" value="P:phosphorelay signal transduction system"/>
    <property type="evidence" value="ECO:0007669"/>
    <property type="project" value="InterPro"/>
</dbReference>
<dbReference type="CDD" id="cd00077">
    <property type="entry name" value="HDc"/>
    <property type="match status" value="1"/>
</dbReference>
<dbReference type="EMBL" id="CP002282">
    <property type="protein sequence ID" value="ADO84073.1"/>
    <property type="molecule type" value="Genomic_DNA"/>
</dbReference>
<keyword evidence="7" id="KW-1185">Reference proteome</keyword>
<dbReference type="PROSITE" id="PS50113">
    <property type="entry name" value="PAC"/>
    <property type="match status" value="1"/>
</dbReference>
<dbReference type="SUPFAM" id="SSF55785">
    <property type="entry name" value="PYP-like sensor domain (PAS domain)"/>
    <property type="match status" value="1"/>
</dbReference>
<dbReference type="Pfam" id="PF00990">
    <property type="entry name" value="GGDEF"/>
    <property type="match status" value="1"/>
</dbReference>
<dbReference type="PROSITE" id="PS50887">
    <property type="entry name" value="GGDEF"/>
    <property type="match status" value="1"/>
</dbReference>
<geneLocation type="plasmid" evidence="6 7">
    <name>pILYOP01</name>
</geneLocation>
<organism evidence="6 7">
    <name type="scientific">Ilyobacter polytropus (strain ATCC 51220 / DSM 2926 / LMG 16218 / CuHBu1)</name>
    <dbReference type="NCBI Taxonomy" id="572544"/>
    <lineage>
        <taxon>Bacteria</taxon>
        <taxon>Fusobacteriati</taxon>
        <taxon>Fusobacteriota</taxon>
        <taxon>Fusobacteriia</taxon>
        <taxon>Fusobacteriales</taxon>
        <taxon>Fusobacteriaceae</taxon>
        <taxon>Ilyobacter</taxon>
    </lineage>
</organism>
<keyword evidence="1" id="KW-0597">Phosphoprotein</keyword>
<reference evidence="6 7" key="1">
    <citation type="journal article" date="2010" name="Stand. Genomic Sci.">
        <title>Complete genome sequence of Ilyobacter polytropus type strain (CuHbu1).</title>
        <authorList>
            <person name="Sikorski J."/>
            <person name="Chertkov O."/>
            <person name="Lapidus A."/>
            <person name="Nolan M."/>
            <person name="Lucas S."/>
            <person name="Del Rio T.G."/>
            <person name="Tice H."/>
            <person name="Cheng J.F."/>
            <person name="Tapia R."/>
            <person name="Han C."/>
            <person name="Goodwin L."/>
            <person name="Pitluck S."/>
            <person name="Liolios K."/>
            <person name="Ivanova N."/>
            <person name="Mavromatis K."/>
            <person name="Mikhailova N."/>
            <person name="Pati A."/>
            <person name="Chen A."/>
            <person name="Palaniappan K."/>
            <person name="Land M."/>
            <person name="Hauser L."/>
            <person name="Chang Y.J."/>
            <person name="Jeffries C.D."/>
            <person name="Brambilla E."/>
            <person name="Yasawong M."/>
            <person name="Rohde M."/>
            <person name="Pukall R."/>
            <person name="Spring S."/>
            <person name="Goker M."/>
            <person name="Woyke T."/>
            <person name="Bristow J."/>
            <person name="Eisen J.A."/>
            <person name="Markowitz V."/>
            <person name="Hugenholtz P."/>
            <person name="Kyrpides N.C."/>
            <person name="Klenk H.P."/>
        </authorList>
    </citation>
    <scope>NUCLEOTIDE SEQUENCE [LARGE SCALE GENOMIC DNA]</scope>
    <source>
        <strain evidence="7">ATCC 51220 / DSM 2926 / LMG 16218 / CuHBu1</strain>
        <plasmid evidence="7">pILYOP01</plasmid>
    </source>
</reference>
<dbReference type="SUPFAM" id="SSF109604">
    <property type="entry name" value="HD-domain/PDEase-like"/>
    <property type="match status" value="1"/>
</dbReference>
<dbReference type="InterPro" id="IPR000160">
    <property type="entry name" value="GGDEF_dom"/>
</dbReference>
<evidence type="ECO:0000259" key="2">
    <source>
        <dbReference type="PROSITE" id="PS50110"/>
    </source>
</evidence>
<protein>
    <submittedName>
        <fullName evidence="6">Diguanylate cyclase and metal dependent phosphohydrolase</fullName>
    </submittedName>
</protein>
<dbReference type="Gene3D" id="3.30.450.20">
    <property type="entry name" value="PAS domain"/>
    <property type="match status" value="1"/>
</dbReference>
<dbReference type="Pfam" id="PF13426">
    <property type="entry name" value="PAS_9"/>
    <property type="match status" value="1"/>
</dbReference>
<dbReference type="CDD" id="cd00130">
    <property type="entry name" value="PAS"/>
    <property type="match status" value="1"/>
</dbReference>
<dbReference type="InterPro" id="IPR043128">
    <property type="entry name" value="Rev_trsase/Diguanyl_cyclase"/>
</dbReference>
<dbReference type="Proteomes" id="UP000006875">
    <property type="component" value="Plasmid pILYOP01"/>
</dbReference>
<dbReference type="InterPro" id="IPR000700">
    <property type="entry name" value="PAS-assoc_C"/>
</dbReference>
<dbReference type="SUPFAM" id="SSF52172">
    <property type="entry name" value="CheY-like"/>
    <property type="match status" value="1"/>
</dbReference>
<dbReference type="InterPro" id="IPR003607">
    <property type="entry name" value="HD/PDEase_dom"/>
</dbReference>
<dbReference type="InterPro" id="IPR035965">
    <property type="entry name" value="PAS-like_dom_sf"/>
</dbReference>
<dbReference type="Gene3D" id="3.30.70.270">
    <property type="match status" value="1"/>
</dbReference>
<feature type="domain" description="Response regulatory" evidence="2">
    <location>
        <begin position="4"/>
        <end position="120"/>
    </location>
</feature>
<dbReference type="SMART" id="SM00471">
    <property type="entry name" value="HDc"/>
    <property type="match status" value="1"/>
</dbReference>
<accession>E3HD73</accession>
<proteinExistence type="predicted"/>
<name>E3HD73_ILYPC</name>
<dbReference type="Gene3D" id="1.10.3210.10">
    <property type="entry name" value="Hypothetical protein af1432"/>
    <property type="match status" value="1"/>
</dbReference>
<keyword evidence="6" id="KW-0614">Plasmid</keyword>
<dbReference type="Pfam" id="PF13487">
    <property type="entry name" value="HD_5"/>
    <property type="match status" value="1"/>
</dbReference>
<feature type="modified residue" description="4-aspartylphosphate" evidence="1">
    <location>
        <position position="55"/>
    </location>
</feature>
<dbReference type="RefSeq" id="WP_013388732.1">
    <property type="nucleotide sequence ID" value="NC_014633.1"/>
</dbReference>
<dbReference type="InterPro" id="IPR037522">
    <property type="entry name" value="HD_GYP_dom"/>
</dbReference>
<dbReference type="InterPro" id="IPR052020">
    <property type="entry name" value="Cyclic_di-GMP/3'3'-cGAMP_PDE"/>
</dbReference>
<dbReference type="PROSITE" id="PS50110">
    <property type="entry name" value="RESPONSE_REGULATORY"/>
    <property type="match status" value="1"/>
</dbReference>
<dbReference type="PROSITE" id="PS51832">
    <property type="entry name" value="HD_GYP"/>
    <property type="match status" value="1"/>
</dbReference>
<gene>
    <name evidence="6" type="ordered locus">Ilyop_2313</name>
</gene>
<evidence type="ECO:0000259" key="3">
    <source>
        <dbReference type="PROSITE" id="PS50113"/>
    </source>
</evidence>
<feature type="domain" description="GGDEF" evidence="4">
    <location>
        <begin position="286"/>
        <end position="416"/>
    </location>
</feature>
<dbReference type="InterPro" id="IPR029787">
    <property type="entry name" value="Nucleotide_cyclase"/>
</dbReference>
<dbReference type="SUPFAM" id="SSF55073">
    <property type="entry name" value="Nucleotide cyclase"/>
    <property type="match status" value="1"/>
</dbReference>
<evidence type="ECO:0000259" key="5">
    <source>
        <dbReference type="PROSITE" id="PS51832"/>
    </source>
</evidence>
<dbReference type="InterPro" id="IPR011006">
    <property type="entry name" value="CheY-like_superfamily"/>
</dbReference>
<dbReference type="Gene3D" id="3.40.50.2300">
    <property type="match status" value="1"/>
</dbReference>
<dbReference type="AlphaFoldDB" id="E3HD73"/>
<dbReference type="HOGENOM" id="CLU_000445_92_5_0"/>
<evidence type="ECO:0000313" key="6">
    <source>
        <dbReference type="EMBL" id="ADO84073.1"/>
    </source>
</evidence>
<evidence type="ECO:0000259" key="4">
    <source>
        <dbReference type="PROSITE" id="PS50887"/>
    </source>
</evidence>
<dbReference type="KEGG" id="ipo:Ilyop_2313"/>
<sequence length="598" mass="68541">MKNKILVIDDEKMIREGLKKLLMLDDYEVLLGEDGIHGLEVIEKEHENIQVVILDIKMPRMDGMEVLQIIKKNYPEIEVIISTGHGAIETAVQALRFGAFDYTNKPIEYDELVLIIMRALDKQRVVREKQAAEDALRLSEEKYRTVVEQANDGIAIIKDGVFEYVSPPLGKILNYTVSELEGNSVMNNISSDSDYEFRNYMDSGFTGKSEIVFLNRDKEKIYIELSSGTIEYRGKEAYLVIFRDITERKLSEEKIRYLSFHDSLTGLYNRGYFEEEMKRLDTKRQLPISIIVGDVNGLKLSNDAFGHYIGDELLKAAAECIKKSCRKEDIISRWGGDEFVILLPTVTETNVQKVCDRIMNECEKYDELPFKISISLGEATKNDESQDLREILKTAEDKMYKNKLMSGKSMRNSIITSLKTTLYENSFETDEHSGRMIKLCKKFGKVLELSNSKIEELVAIATLHDIGKVAIPKEILSKPGKLTLEEMEQVKKHSEIGYRIAKSCPEISHLAEGILGHHERWDGEGYPNKLKGEKIPYESRIISILDSYDVMISDRPYKRKMNQKEAEKELKRCAGTQFDPCLVEKFLELLEEQSLLVS</sequence>
<dbReference type="CDD" id="cd01949">
    <property type="entry name" value="GGDEF"/>
    <property type="match status" value="1"/>
</dbReference>
<evidence type="ECO:0000256" key="1">
    <source>
        <dbReference type="PROSITE-ProRule" id="PRU00169"/>
    </source>
</evidence>
<feature type="domain" description="PAC" evidence="3">
    <location>
        <begin position="207"/>
        <end position="257"/>
    </location>
</feature>
<dbReference type="InterPro" id="IPR000014">
    <property type="entry name" value="PAS"/>
</dbReference>
<dbReference type="InterPro" id="IPR001789">
    <property type="entry name" value="Sig_transdc_resp-reg_receiver"/>
</dbReference>
<dbReference type="NCBIfam" id="TIGR00229">
    <property type="entry name" value="sensory_box"/>
    <property type="match status" value="1"/>
</dbReference>
<dbReference type="SMART" id="SM00091">
    <property type="entry name" value="PAS"/>
    <property type="match status" value="1"/>
</dbReference>
<feature type="domain" description="HD-GYP" evidence="5">
    <location>
        <begin position="407"/>
        <end position="598"/>
    </location>
</feature>
<dbReference type="SMART" id="SM00267">
    <property type="entry name" value="GGDEF"/>
    <property type="match status" value="1"/>
</dbReference>
<dbReference type="PANTHER" id="PTHR45228:SF1">
    <property type="entry name" value="CYCLIC DI-GMP PHOSPHODIESTERASE TM_0186"/>
    <property type="match status" value="1"/>
</dbReference>
<dbReference type="Pfam" id="PF00072">
    <property type="entry name" value="Response_reg"/>
    <property type="match status" value="1"/>
</dbReference>
<evidence type="ECO:0000313" key="7">
    <source>
        <dbReference type="Proteomes" id="UP000006875"/>
    </source>
</evidence>
<dbReference type="SMART" id="SM00448">
    <property type="entry name" value="REC"/>
    <property type="match status" value="1"/>
</dbReference>